<accession>A0A9N9L1X1</accession>
<dbReference type="AlphaFoldDB" id="A0A9N9L1X1"/>
<comment type="caution">
    <text evidence="1">The sequence shown here is derived from an EMBL/GenBank/DDBJ whole genome shotgun (WGS) entry which is preliminary data.</text>
</comment>
<protein>
    <submittedName>
        <fullName evidence="1">Uncharacterized protein</fullName>
    </submittedName>
</protein>
<gene>
    <name evidence="1" type="ORF">HYFRA_00011840</name>
</gene>
<dbReference type="EMBL" id="CAJVRL010000068">
    <property type="protein sequence ID" value="CAG8956057.1"/>
    <property type="molecule type" value="Genomic_DNA"/>
</dbReference>
<evidence type="ECO:0000313" key="1">
    <source>
        <dbReference type="EMBL" id="CAG8956057.1"/>
    </source>
</evidence>
<sequence>MEFHSHLLSLVGISYTKLENFNLMIDRHGGFQFVSSPFNFQQSGVNNEQLFRYMTALKSLPGPGQGRTNETVMPPFLMHLQAANNKMVLIQYAPSTLNSACERRAFLNLEHHLWVWKIPIKDPTILRKIAK</sequence>
<evidence type="ECO:0000313" key="2">
    <source>
        <dbReference type="Proteomes" id="UP000696280"/>
    </source>
</evidence>
<keyword evidence="2" id="KW-1185">Reference proteome</keyword>
<reference evidence="1" key="1">
    <citation type="submission" date="2021-07" db="EMBL/GenBank/DDBJ databases">
        <authorList>
            <person name="Durling M."/>
        </authorList>
    </citation>
    <scope>NUCLEOTIDE SEQUENCE</scope>
</reference>
<proteinExistence type="predicted"/>
<organism evidence="1 2">
    <name type="scientific">Hymenoscyphus fraxineus</name>
    <dbReference type="NCBI Taxonomy" id="746836"/>
    <lineage>
        <taxon>Eukaryota</taxon>
        <taxon>Fungi</taxon>
        <taxon>Dikarya</taxon>
        <taxon>Ascomycota</taxon>
        <taxon>Pezizomycotina</taxon>
        <taxon>Leotiomycetes</taxon>
        <taxon>Helotiales</taxon>
        <taxon>Helotiaceae</taxon>
        <taxon>Hymenoscyphus</taxon>
    </lineage>
</organism>
<name>A0A9N9L1X1_9HELO</name>
<dbReference type="Proteomes" id="UP000696280">
    <property type="component" value="Unassembled WGS sequence"/>
</dbReference>